<evidence type="ECO:0000256" key="2">
    <source>
        <dbReference type="ARBA" id="ARBA00022980"/>
    </source>
</evidence>
<evidence type="ECO:0000313" key="7">
    <source>
        <dbReference type="EMBL" id="MFA9459711.1"/>
    </source>
</evidence>
<sequence>MTAVKVRDNEPFEAALKRFRKSCEKAGVISEARRRERYEKPTEARKRKEAAARKRLLKRLRRQQRRMERSTSGWRNR</sequence>
<dbReference type="Pfam" id="PF01165">
    <property type="entry name" value="Ribosomal_S21"/>
    <property type="match status" value="1"/>
</dbReference>
<dbReference type="InterPro" id="IPR001911">
    <property type="entry name" value="Ribosomal_bS21"/>
</dbReference>
<keyword evidence="2 5" id="KW-0689">Ribosomal protein</keyword>
<evidence type="ECO:0000256" key="5">
    <source>
        <dbReference type="HAMAP-Rule" id="MF_00358"/>
    </source>
</evidence>
<dbReference type="EMBL" id="JBGUAW010000002">
    <property type="protein sequence ID" value="MFA9459711.1"/>
    <property type="molecule type" value="Genomic_DNA"/>
</dbReference>
<dbReference type="PANTHER" id="PTHR21109:SF22">
    <property type="entry name" value="SMALL RIBOSOMAL SUBUNIT PROTEIN BS21"/>
    <property type="match status" value="1"/>
</dbReference>
<evidence type="ECO:0000256" key="6">
    <source>
        <dbReference type="RuleBase" id="RU000667"/>
    </source>
</evidence>
<gene>
    <name evidence="5 7" type="primary">rpsU</name>
    <name evidence="7" type="ORF">ACERLL_02585</name>
</gene>
<evidence type="ECO:0000256" key="3">
    <source>
        <dbReference type="ARBA" id="ARBA00023274"/>
    </source>
</evidence>
<dbReference type="HAMAP" id="MF_00358">
    <property type="entry name" value="Ribosomal_bS21"/>
    <property type="match status" value="1"/>
</dbReference>
<dbReference type="Gene3D" id="1.20.5.1150">
    <property type="entry name" value="Ribosomal protein S8"/>
    <property type="match status" value="1"/>
</dbReference>
<reference evidence="7 8" key="1">
    <citation type="submission" date="2024-08" db="EMBL/GenBank/DDBJ databases">
        <title>Whole-genome sequencing of halo(alkali)philic microorganisms from hypersaline lakes.</title>
        <authorList>
            <person name="Sorokin D.Y."/>
            <person name="Merkel A.Y."/>
            <person name="Messina E."/>
            <person name="Yakimov M."/>
        </authorList>
    </citation>
    <scope>NUCLEOTIDE SEQUENCE [LARGE SCALE GENOMIC DNA]</scope>
    <source>
        <strain evidence="7 8">Cl-TMA</strain>
    </source>
</reference>
<dbReference type="PRINTS" id="PR00976">
    <property type="entry name" value="RIBOSOMALS21"/>
</dbReference>
<comment type="caution">
    <text evidence="7">The sequence shown here is derived from an EMBL/GenBank/DDBJ whole genome shotgun (WGS) entry which is preliminary data.</text>
</comment>
<keyword evidence="3 5" id="KW-0687">Ribonucleoprotein</keyword>
<keyword evidence="8" id="KW-1185">Reference proteome</keyword>
<comment type="similarity">
    <text evidence="1 5 6">Belongs to the bacterial ribosomal protein bS21 family.</text>
</comment>
<accession>A0ABV4TUB5</accession>
<name>A0ABV4TUB5_9GAMM</name>
<dbReference type="Proteomes" id="UP001575181">
    <property type="component" value="Unassembled WGS sequence"/>
</dbReference>
<proteinExistence type="inferred from homology"/>
<evidence type="ECO:0000256" key="4">
    <source>
        <dbReference type="ARBA" id="ARBA00035135"/>
    </source>
</evidence>
<protein>
    <recommendedName>
        <fullName evidence="4 5">Small ribosomal subunit protein bS21</fullName>
    </recommendedName>
</protein>
<dbReference type="NCBIfam" id="TIGR00030">
    <property type="entry name" value="S21p"/>
    <property type="match status" value="1"/>
</dbReference>
<organism evidence="7 8">
    <name type="scientific">Thiohalorhabdus methylotrophus</name>
    <dbReference type="NCBI Taxonomy" id="3242694"/>
    <lineage>
        <taxon>Bacteria</taxon>
        <taxon>Pseudomonadati</taxon>
        <taxon>Pseudomonadota</taxon>
        <taxon>Gammaproteobacteria</taxon>
        <taxon>Thiohalorhabdales</taxon>
        <taxon>Thiohalorhabdaceae</taxon>
        <taxon>Thiohalorhabdus</taxon>
    </lineage>
</organism>
<evidence type="ECO:0000256" key="1">
    <source>
        <dbReference type="ARBA" id="ARBA00006640"/>
    </source>
</evidence>
<dbReference type="PANTHER" id="PTHR21109">
    <property type="entry name" value="MITOCHONDRIAL 28S RIBOSOMAL PROTEIN S21"/>
    <property type="match status" value="1"/>
</dbReference>
<dbReference type="InterPro" id="IPR038380">
    <property type="entry name" value="Ribosomal_bS21_sf"/>
</dbReference>
<dbReference type="RefSeq" id="WP_373654499.1">
    <property type="nucleotide sequence ID" value="NZ_JBGUAW010000002.1"/>
</dbReference>
<evidence type="ECO:0000313" key="8">
    <source>
        <dbReference type="Proteomes" id="UP001575181"/>
    </source>
</evidence>
<dbReference type="GO" id="GO:0005840">
    <property type="term" value="C:ribosome"/>
    <property type="evidence" value="ECO:0007669"/>
    <property type="project" value="UniProtKB-KW"/>
</dbReference>